<dbReference type="HOGENOM" id="CLU_917505_0_0_0"/>
<keyword evidence="3" id="KW-1185">Reference proteome</keyword>
<feature type="transmembrane region" description="Helical" evidence="1">
    <location>
        <begin position="50"/>
        <end position="68"/>
    </location>
</feature>
<keyword evidence="1" id="KW-0812">Transmembrane</keyword>
<dbReference type="RefSeq" id="WP_025229470.1">
    <property type="nucleotide sequence ID" value="NZ_CP007139.1"/>
</dbReference>
<name>A0A068NTD1_FIMGI</name>
<proteinExistence type="predicted"/>
<dbReference type="Proteomes" id="UP000027982">
    <property type="component" value="Chromosome"/>
</dbReference>
<keyword evidence="1" id="KW-1133">Transmembrane helix</keyword>
<protein>
    <submittedName>
        <fullName evidence="2">Uncharacterized protein</fullName>
    </submittedName>
</protein>
<dbReference type="KEGG" id="fgi:OP10G_3209"/>
<evidence type="ECO:0000313" key="3">
    <source>
        <dbReference type="Proteomes" id="UP000027982"/>
    </source>
</evidence>
<dbReference type="EMBL" id="CP007139">
    <property type="protein sequence ID" value="AIE86577.1"/>
    <property type="molecule type" value="Genomic_DNA"/>
</dbReference>
<accession>A0A068NTD1</accession>
<evidence type="ECO:0000256" key="1">
    <source>
        <dbReference type="SAM" id="Phobius"/>
    </source>
</evidence>
<dbReference type="Gene3D" id="2.50.20.10">
    <property type="entry name" value="Lipoprotein localisation LolA/LolB/LppX"/>
    <property type="match status" value="1"/>
</dbReference>
<dbReference type="AlphaFoldDB" id="A0A068NTD1"/>
<reference evidence="2 3" key="1">
    <citation type="journal article" date="2014" name="PLoS ONE">
        <title>The first complete genome sequence of the class fimbriimonadia in the phylum armatimonadetes.</title>
        <authorList>
            <person name="Hu Z.Y."/>
            <person name="Wang Y.Z."/>
            <person name="Im W.T."/>
            <person name="Wang S.Y."/>
            <person name="Zhao G.P."/>
            <person name="Zheng H.J."/>
            <person name="Quan Z.X."/>
        </authorList>
    </citation>
    <scope>NUCLEOTIDE SEQUENCE [LARGE SCALE GENOMIC DNA]</scope>
    <source>
        <strain evidence="2">Gsoil 348</strain>
    </source>
</reference>
<evidence type="ECO:0000313" key="2">
    <source>
        <dbReference type="EMBL" id="AIE86577.1"/>
    </source>
</evidence>
<organism evidence="2 3">
    <name type="scientific">Fimbriimonas ginsengisoli Gsoil 348</name>
    <dbReference type="NCBI Taxonomy" id="661478"/>
    <lineage>
        <taxon>Bacteria</taxon>
        <taxon>Bacillati</taxon>
        <taxon>Armatimonadota</taxon>
        <taxon>Fimbriimonadia</taxon>
        <taxon>Fimbriimonadales</taxon>
        <taxon>Fimbriimonadaceae</taxon>
        <taxon>Fimbriimonas</taxon>
    </lineage>
</organism>
<sequence>MNERIEDRDIQEAMRMSLVSEEPSENLLRNLRVMAKEAAPRKRRLWRPGLALAGTVAAGVIIASLSMLPTKASAKTFELIEKAAQKVRTFRFSIDSSESGNHEFLTIAGADGRFTMRTNEGLLMRFDASSLSFYDPKENVVTSFKLGGLVDLKQVAKQVQSGLEEGFDHMDLKKMLKDYRDKYGKDQIQISAVTSEGGKDVYHVTMQSKTDPDRVEMLVDASTDLPEQIVVTGKERDGSWRQTLKMGMHFGTEIDPKELNVDFPASAKKVDIDLGALVGDAMKGVEAVGSAFDKIGKDLGKIK</sequence>
<keyword evidence="1" id="KW-0472">Membrane</keyword>
<gene>
    <name evidence="2" type="ORF">OP10G_3209</name>
</gene>